<dbReference type="HOGENOM" id="CLU_840582_0_0_1"/>
<dbReference type="EMBL" id="JH993052">
    <property type="protein sequence ID" value="EKX38034.1"/>
    <property type="molecule type" value="Genomic_DNA"/>
</dbReference>
<evidence type="ECO:0000313" key="3">
    <source>
        <dbReference type="EnsemblProtists" id="EKX38034"/>
    </source>
</evidence>
<name>L1IQ73_GUITC</name>
<evidence type="ECO:0000313" key="2">
    <source>
        <dbReference type="EMBL" id="EKX38034.1"/>
    </source>
</evidence>
<proteinExistence type="predicted"/>
<dbReference type="EnsemblProtists" id="EKX38034">
    <property type="protein sequence ID" value="EKX38034"/>
    <property type="gene ID" value="GUITHDRAFT_115796"/>
</dbReference>
<dbReference type="AlphaFoldDB" id="L1IQ73"/>
<keyword evidence="4" id="KW-1185">Reference proteome</keyword>
<feature type="region of interest" description="Disordered" evidence="1">
    <location>
        <begin position="1"/>
        <end position="73"/>
    </location>
</feature>
<organism evidence="2">
    <name type="scientific">Guillardia theta (strain CCMP2712)</name>
    <name type="common">Cryptophyte</name>
    <dbReference type="NCBI Taxonomy" id="905079"/>
    <lineage>
        <taxon>Eukaryota</taxon>
        <taxon>Cryptophyceae</taxon>
        <taxon>Pyrenomonadales</taxon>
        <taxon>Geminigeraceae</taxon>
        <taxon>Guillardia</taxon>
    </lineage>
</organism>
<feature type="compositionally biased region" description="Polar residues" evidence="1">
    <location>
        <begin position="1"/>
        <end position="18"/>
    </location>
</feature>
<reference evidence="3" key="3">
    <citation type="submission" date="2015-06" db="UniProtKB">
        <authorList>
            <consortium name="EnsemblProtists"/>
        </authorList>
    </citation>
    <scope>IDENTIFICATION</scope>
</reference>
<dbReference type="PaxDb" id="55529-EKX38034"/>
<dbReference type="RefSeq" id="XP_005825014.1">
    <property type="nucleotide sequence ID" value="XM_005824957.1"/>
</dbReference>
<protein>
    <submittedName>
        <fullName evidence="2 3">Uncharacterized protein</fullName>
    </submittedName>
</protein>
<gene>
    <name evidence="2" type="ORF">GUITHDRAFT_115796</name>
</gene>
<dbReference type="GeneID" id="17294825"/>
<reference evidence="2 4" key="1">
    <citation type="journal article" date="2012" name="Nature">
        <title>Algal genomes reveal evolutionary mosaicism and the fate of nucleomorphs.</title>
        <authorList>
            <consortium name="DOE Joint Genome Institute"/>
            <person name="Curtis B.A."/>
            <person name="Tanifuji G."/>
            <person name="Burki F."/>
            <person name="Gruber A."/>
            <person name="Irimia M."/>
            <person name="Maruyama S."/>
            <person name="Arias M.C."/>
            <person name="Ball S.G."/>
            <person name="Gile G.H."/>
            <person name="Hirakawa Y."/>
            <person name="Hopkins J.F."/>
            <person name="Kuo A."/>
            <person name="Rensing S.A."/>
            <person name="Schmutz J."/>
            <person name="Symeonidi A."/>
            <person name="Elias M."/>
            <person name="Eveleigh R.J."/>
            <person name="Herman E.K."/>
            <person name="Klute M.J."/>
            <person name="Nakayama T."/>
            <person name="Obornik M."/>
            <person name="Reyes-Prieto A."/>
            <person name="Armbrust E.V."/>
            <person name="Aves S.J."/>
            <person name="Beiko R.G."/>
            <person name="Coutinho P."/>
            <person name="Dacks J.B."/>
            <person name="Durnford D.G."/>
            <person name="Fast N.M."/>
            <person name="Green B.R."/>
            <person name="Grisdale C.J."/>
            <person name="Hempel F."/>
            <person name="Henrissat B."/>
            <person name="Hoppner M.P."/>
            <person name="Ishida K."/>
            <person name="Kim E."/>
            <person name="Koreny L."/>
            <person name="Kroth P.G."/>
            <person name="Liu Y."/>
            <person name="Malik S.B."/>
            <person name="Maier U.G."/>
            <person name="McRose D."/>
            <person name="Mock T."/>
            <person name="Neilson J.A."/>
            <person name="Onodera N.T."/>
            <person name="Poole A.M."/>
            <person name="Pritham E.J."/>
            <person name="Richards T.A."/>
            <person name="Rocap G."/>
            <person name="Roy S.W."/>
            <person name="Sarai C."/>
            <person name="Schaack S."/>
            <person name="Shirato S."/>
            <person name="Slamovits C.H."/>
            <person name="Spencer D.F."/>
            <person name="Suzuki S."/>
            <person name="Worden A.Z."/>
            <person name="Zauner S."/>
            <person name="Barry K."/>
            <person name="Bell C."/>
            <person name="Bharti A.K."/>
            <person name="Crow J.A."/>
            <person name="Grimwood J."/>
            <person name="Kramer R."/>
            <person name="Lindquist E."/>
            <person name="Lucas S."/>
            <person name="Salamov A."/>
            <person name="McFadden G.I."/>
            <person name="Lane C.E."/>
            <person name="Keeling P.J."/>
            <person name="Gray M.W."/>
            <person name="Grigoriev I.V."/>
            <person name="Archibald J.M."/>
        </authorList>
    </citation>
    <scope>NUCLEOTIDE SEQUENCE</scope>
    <source>
        <strain evidence="2 4">CCMP2712</strain>
    </source>
</reference>
<evidence type="ECO:0000313" key="4">
    <source>
        <dbReference type="Proteomes" id="UP000011087"/>
    </source>
</evidence>
<accession>L1IQ73</accession>
<sequence>MADASSDNGGRTTPSTAATPCDLEGESLSCRKTAKRPLPDDAAGAEGEEHRNGFDDDENGGKAGQDTSAAVEVPEKSMEELKRMFFTVDDVISEYDSAESVTSLPADDDNWDRVTDGFRLVHLLVDPPCRLAEFFENTSKQIYSRSAAAMLGCRSEHCEEAFSMFRDVAWKPSLLIKDDFLDDLNATPSVANQRVTLEMLRSRLVEFKALVSDVDMENRGSLKDQLWERCMIHRKPPRPDVYYFLRLVDAEKIPNSVIDVMCAPWCETEQKEVEDDEAATSIYVPPLRTKCKKQKTGKQDSSAQLADEKLEYLLQRAENVVLGFLDFMKNL</sequence>
<dbReference type="KEGG" id="gtt:GUITHDRAFT_115796"/>
<reference evidence="4" key="2">
    <citation type="submission" date="2012-11" db="EMBL/GenBank/DDBJ databases">
        <authorList>
            <person name="Kuo A."/>
            <person name="Curtis B.A."/>
            <person name="Tanifuji G."/>
            <person name="Burki F."/>
            <person name="Gruber A."/>
            <person name="Irimia M."/>
            <person name="Maruyama S."/>
            <person name="Arias M.C."/>
            <person name="Ball S.G."/>
            <person name="Gile G.H."/>
            <person name="Hirakawa Y."/>
            <person name="Hopkins J.F."/>
            <person name="Rensing S.A."/>
            <person name="Schmutz J."/>
            <person name="Symeonidi A."/>
            <person name="Elias M."/>
            <person name="Eveleigh R.J."/>
            <person name="Herman E.K."/>
            <person name="Klute M.J."/>
            <person name="Nakayama T."/>
            <person name="Obornik M."/>
            <person name="Reyes-Prieto A."/>
            <person name="Armbrust E.V."/>
            <person name="Aves S.J."/>
            <person name="Beiko R.G."/>
            <person name="Coutinho P."/>
            <person name="Dacks J.B."/>
            <person name="Durnford D.G."/>
            <person name="Fast N.M."/>
            <person name="Green B.R."/>
            <person name="Grisdale C."/>
            <person name="Hempe F."/>
            <person name="Henrissat B."/>
            <person name="Hoppner M.P."/>
            <person name="Ishida K.-I."/>
            <person name="Kim E."/>
            <person name="Koreny L."/>
            <person name="Kroth P.G."/>
            <person name="Liu Y."/>
            <person name="Malik S.-B."/>
            <person name="Maier U.G."/>
            <person name="McRose D."/>
            <person name="Mock T."/>
            <person name="Neilson J.A."/>
            <person name="Onodera N.T."/>
            <person name="Poole A.M."/>
            <person name="Pritham E.J."/>
            <person name="Richards T.A."/>
            <person name="Rocap G."/>
            <person name="Roy S.W."/>
            <person name="Sarai C."/>
            <person name="Schaack S."/>
            <person name="Shirato S."/>
            <person name="Slamovits C.H."/>
            <person name="Spencer D.F."/>
            <person name="Suzuki S."/>
            <person name="Worden A.Z."/>
            <person name="Zauner S."/>
            <person name="Barry K."/>
            <person name="Bell C."/>
            <person name="Bharti A.K."/>
            <person name="Crow J.A."/>
            <person name="Grimwood J."/>
            <person name="Kramer R."/>
            <person name="Lindquist E."/>
            <person name="Lucas S."/>
            <person name="Salamov A."/>
            <person name="McFadden G.I."/>
            <person name="Lane C.E."/>
            <person name="Keeling P.J."/>
            <person name="Gray M.W."/>
            <person name="Grigoriev I.V."/>
            <person name="Archibald J.M."/>
        </authorList>
    </citation>
    <scope>NUCLEOTIDE SEQUENCE</scope>
    <source>
        <strain evidence="4">CCMP2712</strain>
    </source>
</reference>
<dbReference type="Proteomes" id="UP000011087">
    <property type="component" value="Unassembled WGS sequence"/>
</dbReference>
<evidence type="ECO:0000256" key="1">
    <source>
        <dbReference type="SAM" id="MobiDB-lite"/>
    </source>
</evidence>